<feature type="compositionally biased region" description="Polar residues" evidence="1">
    <location>
        <begin position="401"/>
        <end position="413"/>
    </location>
</feature>
<dbReference type="EMBL" id="LADJ01030563">
    <property type="protein sequence ID" value="KPJ21201.1"/>
    <property type="molecule type" value="Genomic_DNA"/>
</dbReference>
<keyword evidence="3" id="KW-1185">Reference proteome</keyword>
<dbReference type="OrthoDB" id="7362285at2759"/>
<accession>A0A0N0PFG2</accession>
<evidence type="ECO:0008006" key="4">
    <source>
        <dbReference type="Google" id="ProtNLM"/>
    </source>
</evidence>
<gene>
    <name evidence="2" type="ORF">RR48_00452</name>
</gene>
<dbReference type="Proteomes" id="UP000053240">
    <property type="component" value="Unassembled WGS sequence"/>
</dbReference>
<evidence type="ECO:0000313" key="3">
    <source>
        <dbReference type="Proteomes" id="UP000053240"/>
    </source>
</evidence>
<proteinExistence type="predicted"/>
<feature type="region of interest" description="Disordered" evidence="1">
    <location>
        <begin position="401"/>
        <end position="421"/>
    </location>
</feature>
<comment type="caution">
    <text evidence="2">The sequence shown here is derived from an EMBL/GenBank/DDBJ whole genome shotgun (WGS) entry which is preliminary data.</text>
</comment>
<evidence type="ECO:0000256" key="1">
    <source>
        <dbReference type="SAM" id="MobiDB-lite"/>
    </source>
</evidence>
<dbReference type="KEGG" id="pmac:106707244"/>
<dbReference type="AlphaFoldDB" id="A0A0N0PFG2"/>
<evidence type="ECO:0000313" key="2">
    <source>
        <dbReference type="EMBL" id="KPJ21201.1"/>
    </source>
</evidence>
<protein>
    <recommendedName>
        <fullName evidence="4">Mutant cadherin</fullName>
    </recommendedName>
</protein>
<sequence length="421" mass="48244">MCNIVINEVLAYIQNKIDVMDEESLVRLCTTSFSVEEIESAKCLLFEAVSTTKRNVTRRKAGKQQRDLYDVITLFKETDPEQVPTFVAKELHRLPPITFDHVDASRLLKDILIIQNEIKNIKHNFVTESQFGELRNEINNLKKITNENIFDKHVNRKRGVRRIIDSCGLDSGPIGLLHTDVNTTPISTANKDSTNIKNILESTCHLSPSCLEGTHDAISACAQPIACACDNDEITSAIRTCEKKTKDVQHSKSTISVWPKSKTMAEVLKSDEGEWEKKDTMDQDWVTVQKRRSKNKFIGRKGKAQIQPESNFKVANIHIPLFINKVDKATTEKDISDYILQKTDISVSVKKINMVRQKRYDAYKIFVPHNKLSVFLNDDLWPEGIQFRRFVFLNRTTYDQRQNTKPDVNSNSKAYDGQHKE</sequence>
<reference evidence="2 3" key="1">
    <citation type="journal article" date="2015" name="Nat. Commun.">
        <title>Outbred genome sequencing and CRISPR/Cas9 gene editing in butterflies.</title>
        <authorList>
            <person name="Li X."/>
            <person name="Fan D."/>
            <person name="Zhang W."/>
            <person name="Liu G."/>
            <person name="Zhang L."/>
            <person name="Zhao L."/>
            <person name="Fang X."/>
            <person name="Chen L."/>
            <person name="Dong Y."/>
            <person name="Chen Y."/>
            <person name="Ding Y."/>
            <person name="Zhao R."/>
            <person name="Feng M."/>
            <person name="Zhu Y."/>
            <person name="Feng Y."/>
            <person name="Jiang X."/>
            <person name="Zhu D."/>
            <person name="Xiang H."/>
            <person name="Feng X."/>
            <person name="Li S."/>
            <person name="Wang J."/>
            <person name="Zhang G."/>
            <person name="Kronforst M.R."/>
            <person name="Wang W."/>
        </authorList>
    </citation>
    <scope>NUCLEOTIDE SEQUENCE [LARGE SCALE GENOMIC DNA]</scope>
    <source>
        <strain evidence="2">Ya'a_city_454_Pm</strain>
        <tissue evidence="2">Whole body</tissue>
    </source>
</reference>
<organism evidence="2 3">
    <name type="scientific">Papilio machaon</name>
    <name type="common">Old World swallowtail butterfly</name>
    <dbReference type="NCBI Taxonomy" id="76193"/>
    <lineage>
        <taxon>Eukaryota</taxon>
        <taxon>Metazoa</taxon>
        <taxon>Ecdysozoa</taxon>
        <taxon>Arthropoda</taxon>
        <taxon>Hexapoda</taxon>
        <taxon>Insecta</taxon>
        <taxon>Pterygota</taxon>
        <taxon>Neoptera</taxon>
        <taxon>Endopterygota</taxon>
        <taxon>Lepidoptera</taxon>
        <taxon>Glossata</taxon>
        <taxon>Ditrysia</taxon>
        <taxon>Papilionoidea</taxon>
        <taxon>Papilionidae</taxon>
        <taxon>Papilioninae</taxon>
        <taxon>Papilio</taxon>
    </lineage>
</organism>
<dbReference type="InParanoid" id="A0A0N0PFG2"/>
<name>A0A0N0PFG2_PAPMA</name>